<dbReference type="Proteomes" id="UP000483432">
    <property type="component" value="Unassembled WGS sequence"/>
</dbReference>
<comment type="caution">
    <text evidence="1">The sequence shown here is derived from an EMBL/GenBank/DDBJ whole genome shotgun (WGS) entry which is preliminary data.</text>
</comment>
<evidence type="ECO:0000313" key="2">
    <source>
        <dbReference type="Proteomes" id="UP000483432"/>
    </source>
</evidence>
<proteinExistence type="predicted"/>
<name>A0A7C9NSA0_9PROT</name>
<protein>
    <submittedName>
        <fullName evidence="1">Uncharacterized protein</fullName>
    </submittedName>
</protein>
<gene>
    <name evidence="1" type="ORF">GZ085_03750</name>
</gene>
<dbReference type="EMBL" id="JAAFGW010000035">
    <property type="protein sequence ID" value="NDP47501.1"/>
    <property type="molecule type" value="Genomic_DNA"/>
</dbReference>
<accession>A0A7C9NSA0</accession>
<reference evidence="1 2" key="1">
    <citation type="submission" date="2019-09" db="EMBL/GenBank/DDBJ databases">
        <title>H2 Metabolism Revealed by Metagenomic Analysis in Subglacial Sediment of East Antarctica.</title>
        <authorList>
            <person name="Yang Z."/>
            <person name="Zhang Y."/>
            <person name="Lv Y."/>
            <person name="Yan W."/>
            <person name="Xiao X."/>
            <person name="Sun B."/>
            <person name="Ma H."/>
        </authorList>
    </citation>
    <scope>NUCLEOTIDE SEQUENCE [LARGE SCALE GENOMIC DNA]</scope>
    <source>
        <strain evidence="1">Bin2_2</strain>
    </source>
</reference>
<sequence>MSFMLSTSLAIRLRDDIRKTPLLENEIRRIQGMGGHYIALESADVSEHEFALLFRLSIDEVQYSVYYKTQAQV</sequence>
<evidence type="ECO:0000313" key="1">
    <source>
        <dbReference type="EMBL" id="NDP47501.1"/>
    </source>
</evidence>
<organism evidence="1 2">
    <name type="scientific">Sulfuriferula multivorans</name>
    <dbReference type="NCBI Taxonomy" id="1559896"/>
    <lineage>
        <taxon>Bacteria</taxon>
        <taxon>Pseudomonadati</taxon>
        <taxon>Pseudomonadota</taxon>
        <taxon>Betaproteobacteria</taxon>
        <taxon>Nitrosomonadales</taxon>
        <taxon>Sulfuricellaceae</taxon>
        <taxon>Sulfuriferula</taxon>
    </lineage>
</organism>
<dbReference type="AlphaFoldDB" id="A0A7C9NSA0"/>